<dbReference type="AlphaFoldDB" id="T1D151"/>
<evidence type="ECO:0000256" key="7">
    <source>
        <dbReference type="ARBA" id="ARBA00023034"/>
    </source>
</evidence>
<feature type="domain" description="Wntless-like transmembrane" evidence="10">
    <location>
        <begin position="244"/>
        <end position="523"/>
    </location>
</feature>
<feature type="domain" description="Wntless GOLD" evidence="11">
    <location>
        <begin position="49"/>
        <end position="243"/>
    </location>
</feature>
<feature type="transmembrane region" description="Helical" evidence="9">
    <location>
        <begin position="402"/>
        <end position="428"/>
    </location>
</feature>
<sequence length="604" mass="69732">MSGVVLEILSWRKLGVLVVSLFLAQVICFLLGGLIAPSPNGHTDVLTEKCLDPDPRNNYEKWFYTRKIGKGETCKHIISDNDFGKPNYGNNMSASQIVFTAQFPLPRDGFNLNMSRWFQQLIAVLNVDIKYMEEIRMEEETLLTLDVRLGYRNKEDVEWTEMARSREVRPMKCVLDDNLKEKYKKRESLDGYYYDCDILPLFSLGSCHYEEYIVNIRLPVDEKKKLNTGLGKLQDLWVIEIHQNGGFTMVWFVMKTVMFPLTLSALIFFWRRINLLPRKPNLLEQTIISLGIAMSILNFPVEWLSLRFNLSFWLILSDIRQGAFYAMLLCFWVIFTGEHMLDNSESHSIASYKNAKEQLYNYWPQLIPVGAASCFLFIFELAERGVQLSNPFYSVWSHSATAHIAIAFVVMAGICGPLYFAFLLYKVIKVIRQMLSKRSVLPSLPEVRKRFYTGVIYRFTIFIIYTLLCATLTIIFFIVSQVDESNWKWGEKKLEYTSAFITGVYGMWNFYVISILCLYAPSHKYRNQQATTDTDDLLSGSEVTAVRYYVSESRPDDGLVQTVKCTKKSVKNETSQQVTTISQRNESGVNPLETLVFLNKSSHN</sequence>
<comment type="subcellular location">
    <subcellularLocation>
        <location evidence="1">Golgi apparatus membrane</location>
        <topology evidence="1">Multi-pass membrane protein</topology>
    </subcellularLocation>
</comment>
<evidence type="ECO:0000256" key="8">
    <source>
        <dbReference type="ARBA" id="ARBA00023136"/>
    </source>
</evidence>
<dbReference type="GO" id="GO:0017147">
    <property type="term" value="F:Wnt-protein binding"/>
    <property type="evidence" value="ECO:0007669"/>
    <property type="project" value="InterPro"/>
</dbReference>
<dbReference type="Pfam" id="PF06664">
    <property type="entry name" value="WLS-like_TM"/>
    <property type="match status" value="1"/>
</dbReference>
<keyword evidence="7" id="KW-0333">Golgi apparatus</keyword>
<reference evidence="12" key="1">
    <citation type="submission" date="2013-06" db="EMBL/GenBank/DDBJ databases">
        <title>Reactivating head regrowth in a regeneration deficient planarian species.</title>
        <authorList>
            <person name="Liu S.-Y."/>
            <person name="Brandl H."/>
            <person name="Henry I."/>
            <person name="Rink J."/>
        </authorList>
    </citation>
    <scope>NUCLEOTIDE SEQUENCE</scope>
</reference>
<feature type="transmembrane region" description="Helical" evidence="9">
    <location>
        <begin position="499"/>
        <end position="520"/>
    </location>
</feature>
<proteinExistence type="evidence at transcript level"/>
<dbReference type="PANTHER" id="PTHR13449:SF2">
    <property type="entry name" value="PROTEIN WNTLESS HOMOLOG"/>
    <property type="match status" value="1"/>
</dbReference>
<evidence type="ECO:0000256" key="9">
    <source>
        <dbReference type="SAM" id="Phobius"/>
    </source>
</evidence>
<keyword evidence="4" id="KW-0879">Wnt signaling pathway</keyword>
<evidence type="ECO:0000256" key="6">
    <source>
        <dbReference type="ARBA" id="ARBA00022989"/>
    </source>
</evidence>
<dbReference type="InterPro" id="IPR053936">
    <property type="entry name" value="WLS_GOLD"/>
</dbReference>
<dbReference type="Pfam" id="PF21883">
    <property type="entry name" value="WLS_GOLD"/>
    <property type="match status" value="1"/>
</dbReference>
<comment type="similarity">
    <text evidence="2">Belongs to the wntless family.</text>
</comment>
<evidence type="ECO:0000259" key="10">
    <source>
        <dbReference type="Pfam" id="PF06664"/>
    </source>
</evidence>
<organism evidence="12">
    <name type="scientific">Dendrocoelum lacteum</name>
    <dbReference type="NCBI Taxonomy" id="27895"/>
    <lineage>
        <taxon>Eukaryota</taxon>
        <taxon>Metazoa</taxon>
        <taxon>Spiralia</taxon>
        <taxon>Lophotrochozoa</taxon>
        <taxon>Platyhelminthes</taxon>
        <taxon>Rhabditophora</taxon>
        <taxon>Seriata</taxon>
        <taxon>Tricladida</taxon>
        <taxon>Continenticola</taxon>
        <taxon>Planarioidea</taxon>
        <taxon>Dendrocoelidae</taxon>
        <taxon>Dendrocoelum</taxon>
    </lineage>
</organism>
<accession>T1D151</accession>
<dbReference type="InterPro" id="IPR047843">
    <property type="entry name" value="WLS-like_TM"/>
</dbReference>
<name>T1D151_9PLAT</name>
<dbReference type="GO" id="GO:0006886">
    <property type="term" value="P:intracellular protein transport"/>
    <property type="evidence" value="ECO:0007669"/>
    <property type="project" value="TreeGrafter"/>
</dbReference>
<evidence type="ECO:0000256" key="5">
    <source>
        <dbReference type="ARBA" id="ARBA00022692"/>
    </source>
</evidence>
<evidence type="ECO:0000256" key="1">
    <source>
        <dbReference type="ARBA" id="ARBA00004653"/>
    </source>
</evidence>
<evidence type="ECO:0000313" key="12">
    <source>
        <dbReference type="EMBL" id="JAA92624.1"/>
    </source>
</evidence>
<keyword evidence="6 9" id="KW-1133">Transmembrane helix</keyword>
<dbReference type="GO" id="GO:0000139">
    <property type="term" value="C:Golgi membrane"/>
    <property type="evidence" value="ECO:0007669"/>
    <property type="project" value="UniProtKB-SubCell"/>
</dbReference>
<feature type="transmembrane region" description="Helical" evidence="9">
    <location>
        <begin position="282"/>
        <end position="303"/>
    </location>
</feature>
<evidence type="ECO:0000256" key="3">
    <source>
        <dbReference type="ARBA" id="ARBA00022473"/>
    </source>
</evidence>
<keyword evidence="3" id="KW-0217">Developmental protein</keyword>
<feature type="transmembrane region" description="Helical" evidence="9">
    <location>
        <begin position="455"/>
        <end position="479"/>
    </location>
</feature>
<evidence type="ECO:0000259" key="11">
    <source>
        <dbReference type="Pfam" id="PF21883"/>
    </source>
</evidence>
<protein>
    <submittedName>
        <fullName evidence="12">Evi/Wls</fullName>
    </submittedName>
</protein>
<dbReference type="GO" id="GO:0016055">
    <property type="term" value="P:Wnt signaling pathway"/>
    <property type="evidence" value="ECO:0007669"/>
    <property type="project" value="UniProtKB-KW"/>
</dbReference>
<dbReference type="PANTHER" id="PTHR13449">
    <property type="entry name" value="INTEGRAL MEMBRANE PROTEIN GPR177"/>
    <property type="match status" value="1"/>
</dbReference>
<dbReference type="EMBL" id="GAKU01000013">
    <property type="protein sequence ID" value="JAA92624.1"/>
    <property type="molecule type" value="mRNA"/>
</dbReference>
<evidence type="ECO:0000256" key="2">
    <source>
        <dbReference type="ARBA" id="ARBA00008148"/>
    </source>
</evidence>
<feature type="transmembrane region" description="Helical" evidence="9">
    <location>
        <begin position="14"/>
        <end position="36"/>
    </location>
</feature>
<feature type="transmembrane region" description="Helical" evidence="9">
    <location>
        <begin position="323"/>
        <end position="341"/>
    </location>
</feature>
<feature type="transmembrane region" description="Helical" evidence="9">
    <location>
        <begin position="249"/>
        <end position="270"/>
    </location>
</feature>
<feature type="transmembrane region" description="Helical" evidence="9">
    <location>
        <begin position="362"/>
        <end position="382"/>
    </location>
</feature>
<keyword evidence="5 9" id="KW-0812">Transmembrane</keyword>
<evidence type="ECO:0000256" key="4">
    <source>
        <dbReference type="ARBA" id="ARBA00022687"/>
    </source>
</evidence>
<dbReference type="InterPro" id="IPR009551">
    <property type="entry name" value="Wntless"/>
</dbReference>
<keyword evidence="8 9" id="KW-0472">Membrane</keyword>
<dbReference type="GO" id="GO:0061355">
    <property type="term" value="P:Wnt protein secretion"/>
    <property type="evidence" value="ECO:0007669"/>
    <property type="project" value="TreeGrafter"/>
</dbReference>